<evidence type="ECO:0000256" key="4">
    <source>
        <dbReference type="ARBA" id="ARBA00022741"/>
    </source>
</evidence>
<dbReference type="PROSITE" id="PS50011">
    <property type="entry name" value="PROTEIN_KINASE_DOM"/>
    <property type="match status" value="2"/>
</dbReference>
<evidence type="ECO:0000259" key="9">
    <source>
        <dbReference type="PROSITE" id="PS50011"/>
    </source>
</evidence>
<keyword evidence="2" id="KW-0723">Serine/threonine-protein kinase</keyword>
<dbReference type="Proteomes" id="UP000095280">
    <property type="component" value="Unplaced"/>
</dbReference>
<evidence type="ECO:0000256" key="6">
    <source>
        <dbReference type="ARBA" id="ARBA00022840"/>
    </source>
</evidence>
<dbReference type="InterPro" id="IPR036770">
    <property type="entry name" value="Ankyrin_rpt-contain_sf"/>
</dbReference>
<dbReference type="SUPFAM" id="SSF52129">
    <property type="entry name" value="Caspase-like"/>
    <property type="match status" value="1"/>
</dbReference>
<evidence type="ECO:0000256" key="2">
    <source>
        <dbReference type="ARBA" id="ARBA00022527"/>
    </source>
</evidence>
<dbReference type="PANTHER" id="PTHR11584:SF369">
    <property type="entry name" value="MITOGEN-ACTIVATED PROTEIN KINASE KINASE KINASE 19-RELATED"/>
    <property type="match status" value="1"/>
</dbReference>
<keyword evidence="12" id="KW-1185">Reference proteome</keyword>
<dbReference type="Pfam" id="PF00656">
    <property type="entry name" value="Peptidase_C14"/>
    <property type="match status" value="1"/>
</dbReference>
<evidence type="ECO:0000259" key="11">
    <source>
        <dbReference type="PROSITE" id="PS50208"/>
    </source>
</evidence>
<proteinExistence type="inferred from homology"/>
<dbReference type="Gene3D" id="3.40.50.1460">
    <property type="match status" value="1"/>
</dbReference>
<dbReference type="InterPro" id="IPR011009">
    <property type="entry name" value="Kinase-like_dom_sf"/>
</dbReference>
<dbReference type="SUPFAM" id="SSF56112">
    <property type="entry name" value="Protein kinase-like (PK-like)"/>
    <property type="match status" value="2"/>
</dbReference>
<dbReference type="PROSITE" id="PS50207">
    <property type="entry name" value="CASPASE_P10"/>
    <property type="match status" value="1"/>
</dbReference>
<evidence type="ECO:0000259" key="10">
    <source>
        <dbReference type="PROSITE" id="PS50207"/>
    </source>
</evidence>
<keyword evidence="6" id="KW-0067">ATP-binding</keyword>
<feature type="domain" description="Protein kinase" evidence="9">
    <location>
        <begin position="169"/>
        <end position="419"/>
    </location>
</feature>
<dbReference type="Pfam" id="PF12796">
    <property type="entry name" value="Ank_2"/>
    <property type="match status" value="1"/>
</dbReference>
<keyword evidence="4" id="KW-0547">Nucleotide-binding</keyword>
<keyword evidence="3" id="KW-0808">Transferase</keyword>
<dbReference type="PROSITE" id="PS50088">
    <property type="entry name" value="ANK_REPEAT"/>
    <property type="match status" value="1"/>
</dbReference>
<reference evidence="13" key="1">
    <citation type="submission" date="2016-11" db="UniProtKB">
        <authorList>
            <consortium name="WormBaseParasite"/>
        </authorList>
    </citation>
    <scope>IDENTIFICATION</scope>
</reference>
<dbReference type="Pfam" id="PF00069">
    <property type="entry name" value="Pkinase"/>
    <property type="match status" value="3"/>
</dbReference>
<evidence type="ECO:0000313" key="12">
    <source>
        <dbReference type="Proteomes" id="UP000095280"/>
    </source>
</evidence>
<sequence length="891" mass="100111">MERFQGKTLEYLLKTKGAITQEDKIRHYSKQICEALKYLHHDLKDPVIHRNICSKTVMIDDNDLVKLIDFGISIQLMDASLYSRGSDIWAFGCVVYEMTTGAKPLGDCRNMLAIVNKIKYHGAPNLPEASSEQLRDFYKGCMRMNRKERMSAADLLRHEFLSPVYDKHWDNVRLLSRGGFAEIHEALTDKGIRCAVKTLKLPLQLGDQRDKVQRETDRAIESEMNLCRLRHENIVKIFDIVQPEIATVVVFMELLDGKTLELICSALSYMHNQPEKSAVIHRDLNCSNIVILDDNKVKLIDFGLSHRLGTSISHSTASSVKGTLNFMAPELLGDDEKIVYSTASDVWAFGCAVYQMATGERPFEKIKNLNRLIRTLKEQGAPLLPDSCSSLLKDFYASCVMRQRSERASAITLMKHEFLTFKASEYEDEDRYESSASQKGMCAIIDMLPSGSDSKLSAKISKSFEKFDFIVKSLPDATCQTAWSFIGDIANSQELADSKCFVCFVIASGSNGQLYSADNDESIEIRDLLARFRSSQCPSLKDKPKLFFIQARNRPVQPPAWTNPRREFETMTFWFASTMPTWIHRLFGTLCTVLEEDKFSDLDIEGVVDEVNDRLKLEPLVKAKNRALKSMSEAVSTLTKKFYLKPERVKPDPRAESPEKWDDEQLKRLIEEEASQCANPDFTSQKYGPLGQTLLSIAADKDSSELVKLALQAATTVPSIHSDLDVMGRTALSCAAAKGSDAVLAAFEQAFIDAADVQKSVVNEANYMRQTPIIVAAKQNKDECSREVGSDGSRYQSEEATALIYAAKFGFVDAVRKLLELGADAALADRSDQTPLIWAARCGHTDVINALSEKLNSLELWNHRSTRLRNFTALEWAKLCGHDATADRIQQ</sequence>
<evidence type="ECO:0000256" key="3">
    <source>
        <dbReference type="ARBA" id="ARBA00022679"/>
    </source>
</evidence>
<dbReference type="Gene3D" id="1.10.510.10">
    <property type="entry name" value="Transferase(Phosphotransferase) domain 1"/>
    <property type="match status" value="3"/>
</dbReference>
<dbReference type="InterPro" id="IPR002138">
    <property type="entry name" value="Pept_C14_p10"/>
</dbReference>
<name>A0A1I8GSE8_9PLAT</name>
<organism evidence="12 13">
    <name type="scientific">Macrostomum lignano</name>
    <dbReference type="NCBI Taxonomy" id="282301"/>
    <lineage>
        <taxon>Eukaryota</taxon>
        <taxon>Metazoa</taxon>
        <taxon>Spiralia</taxon>
        <taxon>Lophotrochozoa</taxon>
        <taxon>Platyhelminthes</taxon>
        <taxon>Rhabditophora</taxon>
        <taxon>Macrostomorpha</taxon>
        <taxon>Macrostomida</taxon>
        <taxon>Macrostomidae</taxon>
        <taxon>Macrostomum</taxon>
    </lineage>
</organism>
<feature type="domain" description="Caspase family p10" evidence="10">
    <location>
        <begin position="601"/>
        <end position="646"/>
    </location>
</feature>
<accession>A0A1I8GSE8</accession>
<dbReference type="PANTHER" id="PTHR11584">
    <property type="entry name" value="SERINE/THREONINE PROTEIN KINASE"/>
    <property type="match status" value="1"/>
</dbReference>
<feature type="domain" description="Protein kinase" evidence="9">
    <location>
        <begin position="1"/>
        <end position="161"/>
    </location>
</feature>
<dbReference type="InterPro" id="IPR029030">
    <property type="entry name" value="Caspase-like_dom_sf"/>
</dbReference>
<dbReference type="Gene3D" id="3.30.70.1470">
    <property type="entry name" value="Caspase-like"/>
    <property type="match status" value="1"/>
</dbReference>
<dbReference type="GO" id="GO:0005524">
    <property type="term" value="F:ATP binding"/>
    <property type="evidence" value="ECO:0007669"/>
    <property type="project" value="UniProtKB-KW"/>
</dbReference>
<dbReference type="InterPro" id="IPR002110">
    <property type="entry name" value="Ankyrin_rpt"/>
</dbReference>
<dbReference type="GO" id="GO:0004197">
    <property type="term" value="F:cysteine-type endopeptidase activity"/>
    <property type="evidence" value="ECO:0007669"/>
    <property type="project" value="InterPro"/>
</dbReference>
<keyword evidence="5" id="KW-0418">Kinase</keyword>
<evidence type="ECO:0000256" key="1">
    <source>
        <dbReference type="ARBA" id="ARBA00010134"/>
    </source>
</evidence>
<dbReference type="InterPro" id="IPR001309">
    <property type="entry name" value="Pept_C14_p20"/>
</dbReference>
<evidence type="ECO:0000256" key="8">
    <source>
        <dbReference type="RuleBase" id="RU003971"/>
    </source>
</evidence>
<dbReference type="PROSITE" id="PS50208">
    <property type="entry name" value="CASPASE_P20"/>
    <property type="match status" value="1"/>
</dbReference>
<dbReference type="Gene3D" id="3.30.200.20">
    <property type="entry name" value="Phosphorylase Kinase, domain 1"/>
    <property type="match status" value="1"/>
</dbReference>
<dbReference type="SUPFAM" id="SSF48403">
    <property type="entry name" value="Ankyrin repeat"/>
    <property type="match status" value="1"/>
</dbReference>
<feature type="repeat" description="ANK" evidence="7">
    <location>
        <begin position="798"/>
        <end position="830"/>
    </location>
</feature>
<dbReference type="AlphaFoldDB" id="A0A1I8GSE8"/>
<keyword evidence="7" id="KW-0040">ANK repeat</keyword>
<feature type="domain" description="Caspase family p20" evidence="11">
    <location>
        <begin position="460"/>
        <end position="551"/>
    </location>
</feature>
<dbReference type="SMART" id="SM00248">
    <property type="entry name" value="ANK"/>
    <property type="match status" value="4"/>
</dbReference>
<dbReference type="WBParaSite" id="maker-uti_cns_0002851-snap-gene-0.10-mRNA-1">
    <property type="protein sequence ID" value="maker-uti_cns_0002851-snap-gene-0.10-mRNA-1"/>
    <property type="gene ID" value="maker-uti_cns_0002851-snap-gene-0.10"/>
</dbReference>
<dbReference type="PROSITE" id="PS50297">
    <property type="entry name" value="ANK_REP_REGION"/>
    <property type="match status" value="1"/>
</dbReference>
<evidence type="ECO:0000256" key="7">
    <source>
        <dbReference type="PROSITE-ProRule" id="PRU00023"/>
    </source>
</evidence>
<dbReference type="InterPro" id="IPR011600">
    <property type="entry name" value="Pept_C14_caspase"/>
</dbReference>
<dbReference type="GO" id="GO:0004674">
    <property type="term" value="F:protein serine/threonine kinase activity"/>
    <property type="evidence" value="ECO:0007669"/>
    <property type="project" value="UniProtKB-KW"/>
</dbReference>
<dbReference type="Gene3D" id="1.25.40.20">
    <property type="entry name" value="Ankyrin repeat-containing domain"/>
    <property type="match status" value="2"/>
</dbReference>
<evidence type="ECO:0000256" key="5">
    <source>
        <dbReference type="ARBA" id="ARBA00022777"/>
    </source>
</evidence>
<comment type="similarity">
    <text evidence="1 8">Belongs to the peptidase C14A family.</text>
</comment>
<evidence type="ECO:0000313" key="13">
    <source>
        <dbReference type="WBParaSite" id="maker-uti_cns_0002851-snap-gene-0.10-mRNA-1"/>
    </source>
</evidence>
<dbReference type="GO" id="GO:0006508">
    <property type="term" value="P:proteolysis"/>
    <property type="evidence" value="ECO:0007669"/>
    <property type="project" value="InterPro"/>
</dbReference>
<protein>
    <submittedName>
        <fullName evidence="13">Protein kinase domain-containing protein</fullName>
    </submittedName>
</protein>
<dbReference type="SMART" id="SM00115">
    <property type="entry name" value="CASc"/>
    <property type="match status" value="1"/>
</dbReference>
<dbReference type="InterPro" id="IPR015917">
    <property type="entry name" value="Pept_C14A"/>
</dbReference>
<dbReference type="InterPro" id="IPR000719">
    <property type="entry name" value="Prot_kinase_dom"/>
</dbReference>